<evidence type="ECO:0000256" key="1">
    <source>
        <dbReference type="SAM" id="Phobius"/>
    </source>
</evidence>
<evidence type="ECO:0000313" key="3">
    <source>
        <dbReference type="EMBL" id="KAK9029611.1"/>
    </source>
</evidence>
<gene>
    <name evidence="3" type="ORF">V6N11_026721</name>
</gene>
<evidence type="ECO:0000313" key="4">
    <source>
        <dbReference type="Proteomes" id="UP001396334"/>
    </source>
</evidence>
<dbReference type="PANTHER" id="PTHR47423">
    <property type="entry name" value="G-PATCH DOMAIN CONTAINING PROTEIN"/>
    <property type="match status" value="1"/>
</dbReference>
<organism evidence="3 4">
    <name type="scientific">Hibiscus sabdariffa</name>
    <name type="common">roselle</name>
    <dbReference type="NCBI Taxonomy" id="183260"/>
    <lineage>
        <taxon>Eukaryota</taxon>
        <taxon>Viridiplantae</taxon>
        <taxon>Streptophyta</taxon>
        <taxon>Embryophyta</taxon>
        <taxon>Tracheophyta</taxon>
        <taxon>Spermatophyta</taxon>
        <taxon>Magnoliopsida</taxon>
        <taxon>eudicotyledons</taxon>
        <taxon>Gunneridae</taxon>
        <taxon>Pentapetalae</taxon>
        <taxon>rosids</taxon>
        <taxon>malvids</taxon>
        <taxon>Malvales</taxon>
        <taxon>Malvaceae</taxon>
        <taxon>Malvoideae</taxon>
        <taxon>Hibiscus</taxon>
    </lineage>
</organism>
<dbReference type="Proteomes" id="UP001396334">
    <property type="component" value="Unassembled WGS sequence"/>
</dbReference>
<dbReference type="SMART" id="SM00443">
    <property type="entry name" value="G_patch"/>
    <property type="match status" value="1"/>
</dbReference>
<keyword evidence="1" id="KW-0472">Membrane</keyword>
<comment type="caution">
    <text evidence="3">The sequence shown here is derived from an EMBL/GenBank/DDBJ whole genome shotgun (WGS) entry which is preliminary data.</text>
</comment>
<name>A0ABR2SWH2_9ROSI</name>
<dbReference type="Pfam" id="PF01585">
    <property type="entry name" value="G-patch"/>
    <property type="match status" value="1"/>
</dbReference>
<feature type="domain" description="G-patch" evidence="2">
    <location>
        <begin position="141"/>
        <end position="183"/>
    </location>
</feature>
<keyword evidence="4" id="KW-1185">Reference proteome</keyword>
<evidence type="ECO:0000259" key="2">
    <source>
        <dbReference type="PROSITE" id="PS50174"/>
    </source>
</evidence>
<keyword evidence="1" id="KW-1133">Transmembrane helix</keyword>
<protein>
    <recommendedName>
        <fullName evidence="2">G-patch domain-containing protein</fullName>
    </recommendedName>
</protein>
<proteinExistence type="predicted"/>
<feature type="transmembrane region" description="Helical" evidence="1">
    <location>
        <begin position="37"/>
        <end position="55"/>
    </location>
</feature>
<accession>A0ABR2SWH2</accession>
<keyword evidence="1" id="KW-0812">Transmembrane</keyword>
<sequence length="183" mass="20203">MKLCIARVAKPHVTGCGGVLISENVVIKVMFMGPLPLLGFEGVVLFAIKTTLILFTESGTAASYDLFVEVGCIIVVNWIINSSQRPWRWWPILAEIDQYIIDINKAVSCRATLPSNGMVVRNPWQALKRNPSSCRQNWMLIGLKMMAEMGFVQGMGLGKDSQGITNPLVATRLPKSQRLGANR</sequence>
<dbReference type="PROSITE" id="PS50174">
    <property type="entry name" value="G_PATCH"/>
    <property type="match status" value="1"/>
</dbReference>
<dbReference type="InterPro" id="IPR000467">
    <property type="entry name" value="G_patch_dom"/>
</dbReference>
<feature type="transmembrane region" description="Helical" evidence="1">
    <location>
        <begin position="61"/>
        <end position="80"/>
    </location>
</feature>
<reference evidence="3 4" key="1">
    <citation type="journal article" date="2024" name="G3 (Bethesda)">
        <title>Genome assembly of Hibiscus sabdariffa L. provides insights into metabolisms of medicinal natural products.</title>
        <authorList>
            <person name="Kim T."/>
        </authorList>
    </citation>
    <scope>NUCLEOTIDE SEQUENCE [LARGE SCALE GENOMIC DNA]</scope>
    <source>
        <strain evidence="3">TK-2024</strain>
        <tissue evidence="3">Old leaves</tissue>
    </source>
</reference>
<dbReference type="EMBL" id="JBBPBN010000011">
    <property type="protein sequence ID" value="KAK9029611.1"/>
    <property type="molecule type" value="Genomic_DNA"/>
</dbReference>
<dbReference type="PANTHER" id="PTHR47423:SF2">
    <property type="entry name" value="PROTEIN SQS1"/>
    <property type="match status" value="1"/>
</dbReference>